<dbReference type="RefSeq" id="XP_040763939.1">
    <property type="nucleotide sequence ID" value="XM_040901490.1"/>
</dbReference>
<dbReference type="AlphaFoldDB" id="A0A165E3W7"/>
<dbReference type="EMBL" id="KV427625">
    <property type="protein sequence ID" value="KZT06199.1"/>
    <property type="molecule type" value="Genomic_DNA"/>
</dbReference>
<protein>
    <submittedName>
        <fullName evidence="2">Uncharacterized protein</fullName>
    </submittedName>
</protein>
<feature type="region of interest" description="Disordered" evidence="1">
    <location>
        <begin position="45"/>
        <end position="64"/>
    </location>
</feature>
<organism evidence="2 3">
    <name type="scientific">Laetiporus sulphureus 93-53</name>
    <dbReference type="NCBI Taxonomy" id="1314785"/>
    <lineage>
        <taxon>Eukaryota</taxon>
        <taxon>Fungi</taxon>
        <taxon>Dikarya</taxon>
        <taxon>Basidiomycota</taxon>
        <taxon>Agaricomycotina</taxon>
        <taxon>Agaricomycetes</taxon>
        <taxon>Polyporales</taxon>
        <taxon>Laetiporus</taxon>
    </lineage>
</organism>
<evidence type="ECO:0000256" key="1">
    <source>
        <dbReference type="SAM" id="MobiDB-lite"/>
    </source>
</evidence>
<proteinExistence type="predicted"/>
<evidence type="ECO:0000313" key="2">
    <source>
        <dbReference type="EMBL" id="KZT06199.1"/>
    </source>
</evidence>
<dbReference type="InParanoid" id="A0A165E3W7"/>
<keyword evidence="3" id="KW-1185">Reference proteome</keyword>
<accession>A0A165E3W7</accession>
<dbReference type="Proteomes" id="UP000076871">
    <property type="component" value="Unassembled WGS sequence"/>
</dbReference>
<dbReference type="GeneID" id="63818522"/>
<evidence type="ECO:0000313" key="3">
    <source>
        <dbReference type="Proteomes" id="UP000076871"/>
    </source>
</evidence>
<reference evidence="2 3" key="1">
    <citation type="journal article" date="2016" name="Mol. Biol. Evol.">
        <title>Comparative Genomics of Early-Diverging Mushroom-Forming Fungi Provides Insights into the Origins of Lignocellulose Decay Capabilities.</title>
        <authorList>
            <person name="Nagy L.G."/>
            <person name="Riley R."/>
            <person name="Tritt A."/>
            <person name="Adam C."/>
            <person name="Daum C."/>
            <person name="Floudas D."/>
            <person name="Sun H."/>
            <person name="Yadav J.S."/>
            <person name="Pangilinan J."/>
            <person name="Larsson K.H."/>
            <person name="Matsuura K."/>
            <person name="Barry K."/>
            <person name="Labutti K."/>
            <person name="Kuo R."/>
            <person name="Ohm R.A."/>
            <person name="Bhattacharya S.S."/>
            <person name="Shirouzu T."/>
            <person name="Yoshinaga Y."/>
            <person name="Martin F.M."/>
            <person name="Grigoriev I.V."/>
            <person name="Hibbett D.S."/>
        </authorList>
    </citation>
    <scope>NUCLEOTIDE SEQUENCE [LARGE SCALE GENOMIC DNA]</scope>
    <source>
        <strain evidence="2 3">93-53</strain>
    </source>
</reference>
<gene>
    <name evidence="2" type="ORF">LAESUDRAFT_183903</name>
</gene>
<name>A0A165E3W7_9APHY</name>
<sequence>MRRDIAASEMWHKGPIRANITGRPSLRRSSTQWERRAGFKAVVPNAETSTTLGEASKSAENPGVLWKELRREQAEEETYTARTSSGKLS</sequence>